<name>A0A1G2HK76_9BACT</name>
<protein>
    <submittedName>
        <fullName evidence="2">Uncharacterized protein</fullName>
    </submittedName>
</protein>
<dbReference type="AlphaFoldDB" id="A0A1G2HK76"/>
<reference evidence="2 3" key="1">
    <citation type="journal article" date="2016" name="Nat. Commun.">
        <title>Thousands of microbial genomes shed light on interconnected biogeochemical processes in an aquifer system.</title>
        <authorList>
            <person name="Anantharaman K."/>
            <person name="Brown C.T."/>
            <person name="Hug L.A."/>
            <person name="Sharon I."/>
            <person name="Castelle C.J."/>
            <person name="Probst A.J."/>
            <person name="Thomas B.C."/>
            <person name="Singh A."/>
            <person name="Wilkins M.J."/>
            <person name="Karaoz U."/>
            <person name="Brodie E.L."/>
            <person name="Williams K.H."/>
            <person name="Hubbard S.S."/>
            <person name="Banfield J.F."/>
        </authorList>
    </citation>
    <scope>NUCLEOTIDE SEQUENCE [LARGE SCALE GENOMIC DNA]</scope>
</reference>
<gene>
    <name evidence="2" type="ORF">A3F94_00775</name>
</gene>
<organism evidence="2 3">
    <name type="scientific">Candidatus Spechtbacteria bacterium RIFCSPLOWO2_12_FULL_38_22</name>
    <dbReference type="NCBI Taxonomy" id="1802165"/>
    <lineage>
        <taxon>Bacteria</taxon>
        <taxon>Candidatus Spechtiibacteriota</taxon>
    </lineage>
</organism>
<evidence type="ECO:0000313" key="3">
    <source>
        <dbReference type="Proteomes" id="UP000176770"/>
    </source>
</evidence>
<dbReference type="Proteomes" id="UP000176770">
    <property type="component" value="Unassembled WGS sequence"/>
</dbReference>
<feature type="compositionally biased region" description="Basic and acidic residues" evidence="1">
    <location>
        <begin position="89"/>
        <end position="122"/>
    </location>
</feature>
<feature type="compositionally biased region" description="Acidic residues" evidence="1">
    <location>
        <begin position="123"/>
        <end position="135"/>
    </location>
</feature>
<feature type="region of interest" description="Disordered" evidence="1">
    <location>
        <begin position="89"/>
        <end position="135"/>
    </location>
</feature>
<comment type="caution">
    <text evidence="2">The sequence shown here is derived from an EMBL/GenBank/DDBJ whole genome shotgun (WGS) entry which is preliminary data.</text>
</comment>
<evidence type="ECO:0000256" key="1">
    <source>
        <dbReference type="SAM" id="MobiDB-lite"/>
    </source>
</evidence>
<evidence type="ECO:0000313" key="2">
    <source>
        <dbReference type="EMBL" id="OGZ62308.1"/>
    </source>
</evidence>
<dbReference type="EMBL" id="MHOK01000003">
    <property type="protein sequence ID" value="OGZ62308.1"/>
    <property type="molecule type" value="Genomic_DNA"/>
</dbReference>
<proteinExistence type="predicted"/>
<sequence>MFKCANGHISAPYEAEKKMPIAVRPVETTILSNHRFNKRNGEVTCNELVIARTEIVREASFCPTHADGAPAPEMISEQARIEEIIHDPEAAAKAEASHSAWLEREAARERRDDNRRQNKPADEEWEDLEDLSFAD</sequence>
<accession>A0A1G2HK76</accession>